<reference evidence="1" key="1">
    <citation type="journal article" date="2014" name="Int. J. Syst. Evol. Microbiol.">
        <title>Complete genome sequence of Corynebacterium casei LMG S-19264T (=DSM 44701T), isolated from a smear-ripened cheese.</title>
        <authorList>
            <consortium name="US DOE Joint Genome Institute (JGI-PGF)"/>
            <person name="Walter F."/>
            <person name="Albersmeier A."/>
            <person name="Kalinowski J."/>
            <person name="Ruckert C."/>
        </authorList>
    </citation>
    <scope>NUCLEOTIDE SEQUENCE</scope>
    <source>
        <strain evidence="1">CGMCC 1.7086</strain>
    </source>
</reference>
<gene>
    <name evidence="1" type="ORF">GCM10010982_21950</name>
</gene>
<protein>
    <submittedName>
        <fullName evidence="1">Uncharacterized protein</fullName>
    </submittedName>
</protein>
<organism evidence="1 2">
    <name type="scientific">Bowmanella pacifica</name>
    <dbReference type="NCBI Taxonomy" id="502051"/>
    <lineage>
        <taxon>Bacteria</taxon>
        <taxon>Pseudomonadati</taxon>
        <taxon>Pseudomonadota</taxon>
        <taxon>Gammaproteobacteria</taxon>
        <taxon>Alteromonadales</taxon>
        <taxon>Alteromonadaceae</taxon>
        <taxon>Bowmanella</taxon>
    </lineage>
</organism>
<sequence length="101" mass="11456">MNQNKLADLSTDELMDMFVRVDDSRYPERAWAIYAELKERGALSAAALNARYGEGPLNWWSLLWRVPLGILLFPFGDRPQRGALEAKTKVARLAAITPKHD</sequence>
<dbReference type="EMBL" id="BMLS01000003">
    <property type="protein sequence ID" value="GGO69844.1"/>
    <property type="molecule type" value="Genomic_DNA"/>
</dbReference>
<dbReference type="RefSeq" id="WP_188694689.1">
    <property type="nucleotide sequence ID" value="NZ_BMLS01000003.1"/>
</dbReference>
<reference evidence="1" key="2">
    <citation type="submission" date="2020-09" db="EMBL/GenBank/DDBJ databases">
        <authorList>
            <person name="Sun Q."/>
            <person name="Zhou Y."/>
        </authorList>
    </citation>
    <scope>NUCLEOTIDE SEQUENCE</scope>
    <source>
        <strain evidence="1">CGMCC 1.7086</strain>
    </source>
</reference>
<keyword evidence="2" id="KW-1185">Reference proteome</keyword>
<proteinExistence type="predicted"/>
<dbReference type="AlphaFoldDB" id="A0A918DJB0"/>
<evidence type="ECO:0000313" key="2">
    <source>
        <dbReference type="Proteomes" id="UP000606935"/>
    </source>
</evidence>
<dbReference type="Proteomes" id="UP000606935">
    <property type="component" value="Unassembled WGS sequence"/>
</dbReference>
<comment type="caution">
    <text evidence="1">The sequence shown here is derived from an EMBL/GenBank/DDBJ whole genome shotgun (WGS) entry which is preliminary data.</text>
</comment>
<evidence type="ECO:0000313" key="1">
    <source>
        <dbReference type="EMBL" id="GGO69844.1"/>
    </source>
</evidence>
<accession>A0A918DJB0</accession>
<name>A0A918DJB0_9ALTE</name>